<organism evidence="1 2">
    <name type="scientific">Spirosoma agri</name>
    <dbReference type="NCBI Taxonomy" id="1987381"/>
    <lineage>
        <taxon>Bacteria</taxon>
        <taxon>Pseudomonadati</taxon>
        <taxon>Bacteroidota</taxon>
        <taxon>Cytophagia</taxon>
        <taxon>Cytophagales</taxon>
        <taxon>Cytophagaceae</taxon>
        <taxon>Spirosoma</taxon>
    </lineage>
</organism>
<accession>A0A6M0IGM9</accession>
<proteinExistence type="predicted"/>
<dbReference type="AlphaFoldDB" id="A0A6M0IGM9"/>
<dbReference type="PROSITE" id="PS51257">
    <property type="entry name" value="PROKAR_LIPOPROTEIN"/>
    <property type="match status" value="1"/>
</dbReference>
<reference evidence="1 2" key="1">
    <citation type="submission" date="2020-02" db="EMBL/GenBank/DDBJ databases">
        <title>Draft genome sequence of two Spirosoma agri KCTC 52727 and Spirosoma terrae KCTC 52035.</title>
        <authorList>
            <person name="Rojas J."/>
            <person name="Ambika Manirajan B."/>
            <person name="Ratering S."/>
            <person name="Suarez C."/>
            <person name="Schnell S."/>
        </authorList>
    </citation>
    <scope>NUCLEOTIDE SEQUENCE [LARGE SCALE GENOMIC DNA]</scope>
    <source>
        <strain evidence="1 2">KCTC 52727</strain>
    </source>
</reference>
<comment type="caution">
    <text evidence="1">The sequence shown here is derived from an EMBL/GenBank/DDBJ whole genome shotgun (WGS) entry which is preliminary data.</text>
</comment>
<evidence type="ECO:0000313" key="2">
    <source>
        <dbReference type="Proteomes" id="UP000477386"/>
    </source>
</evidence>
<evidence type="ECO:0000313" key="1">
    <source>
        <dbReference type="EMBL" id="NEU66193.1"/>
    </source>
</evidence>
<dbReference type="Proteomes" id="UP000477386">
    <property type="component" value="Unassembled WGS sequence"/>
</dbReference>
<keyword evidence="2" id="KW-1185">Reference proteome</keyword>
<gene>
    <name evidence="1" type="ORF">GK091_04815</name>
</gene>
<protein>
    <recommendedName>
        <fullName evidence="3">Lipoprotein</fullName>
    </recommendedName>
</protein>
<name>A0A6M0IGM9_9BACT</name>
<sequence length="128" mass="13754">MKSGLSLLSILVTILMGCRTTVDVLPTDTWSEGCIALTPYQGAYRLSGMCCEYLLLPALELTKSKLFVVRGSYHSFTGAGFSNVPIQVKGQLSADEKELVIAYSLNSTPVTHRLAPGPAKTACTCFCD</sequence>
<evidence type="ECO:0008006" key="3">
    <source>
        <dbReference type="Google" id="ProtNLM"/>
    </source>
</evidence>
<dbReference type="EMBL" id="JAAGNZ010000001">
    <property type="protein sequence ID" value="NEU66193.1"/>
    <property type="molecule type" value="Genomic_DNA"/>
</dbReference>
<dbReference type="RefSeq" id="WP_164035468.1">
    <property type="nucleotide sequence ID" value="NZ_JAAGNZ010000001.1"/>
</dbReference>